<dbReference type="Proteomes" id="UP000005475">
    <property type="component" value="Unassembled WGS sequence"/>
</dbReference>
<protein>
    <submittedName>
        <fullName evidence="2">Uncharacterized protein</fullName>
    </submittedName>
</protein>
<dbReference type="EMBL" id="AAXF02000052">
    <property type="protein sequence ID" value="EDO10526.1"/>
    <property type="molecule type" value="Genomic_DNA"/>
</dbReference>
<reference evidence="3" key="2">
    <citation type="submission" date="2007-04" db="EMBL/GenBank/DDBJ databases">
        <title>Draft genome sequence of Bacteroides ovatus (ATCC 8483).</title>
        <authorList>
            <person name="Sudarsanam P."/>
            <person name="Ley R."/>
            <person name="Guruge J."/>
            <person name="Turnbaugh P.J."/>
            <person name="Mahowald M."/>
            <person name="Liep D."/>
            <person name="Gordon J."/>
        </authorList>
    </citation>
    <scope>NUCLEOTIDE SEQUENCE [LARGE SCALE GENOMIC DNA]</scope>
    <source>
        <strain evidence="3">ATCC 8483 / DSM 1896 / JCM 5824 / BCRC 10623 / CCUG 4943 / NCTC 11153</strain>
    </source>
</reference>
<comment type="caution">
    <text evidence="2">The sequence shown here is derived from an EMBL/GenBank/DDBJ whole genome shotgun (WGS) entry which is preliminary data.</text>
</comment>
<evidence type="ECO:0000313" key="3">
    <source>
        <dbReference type="Proteomes" id="UP000005475"/>
    </source>
</evidence>
<reference evidence="2 3" key="1">
    <citation type="submission" date="2007-03" db="EMBL/GenBank/DDBJ databases">
        <authorList>
            <person name="Fulton L."/>
            <person name="Clifton S."/>
            <person name="Fulton B."/>
            <person name="Xu J."/>
            <person name="Minx P."/>
            <person name="Pepin K.H."/>
            <person name="Johnson M."/>
            <person name="Thiruvilangam P."/>
            <person name="Bhonagiri V."/>
            <person name="Nash W.E."/>
            <person name="Mardis E.R."/>
            <person name="Wilson R.K."/>
        </authorList>
    </citation>
    <scope>NUCLEOTIDE SEQUENCE [LARGE SCALE GENOMIC DNA]</scope>
    <source>
        <strain evidence="3">ATCC 8483 / DSM 1896 / JCM 5824 / BCRC 10623 / CCUG 4943 / NCTC 11153</strain>
    </source>
</reference>
<evidence type="ECO:0000313" key="2">
    <source>
        <dbReference type="EMBL" id="EDO10526.1"/>
    </source>
</evidence>
<sequence length="90" mass="10484">MESLVSRLETSSFHQGNQQFHTEKPIVSCRETQSFKRRNKKFQMPEPGEQSTETALSKGLTKGDSFNYRMTYACKQQKTMGKKSYIFCYP</sequence>
<feature type="region of interest" description="Disordered" evidence="1">
    <location>
        <begin position="1"/>
        <end position="25"/>
    </location>
</feature>
<organism evidence="2 3">
    <name type="scientific">Bacteroides ovatus (strain ATCC 8483 / DSM 1896 / JCM 5824 / BCRC 10623 / CCUG 4943 / NCTC 11153)</name>
    <dbReference type="NCBI Taxonomy" id="411476"/>
    <lineage>
        <taxon>Bacteria</taxon>
        <taxon>Pseudomonadati</taxon>
        <taxon>Bacteroidota</taxon>
        <taxon>Bacteroidia</taxon>
        <taxon>Bacteroidales</taxon>
        <taxon>Bacteroidaceae</taxon>
        <taxon>Bacteroides</taxon>
    </lineage>
</organism>
<accession>A0AAN3A607</accession>
<evidence type="ECO:0000256" key="1">
    <source>
        <dbReference type="SAM" id="MobiDB-lite"/>
    </source>
</evidence>
<name>A0AAN3A607_BACO1</name>
<proteinExistence type="predicted"/>
<feature type="region of interest" description="Disordered" evidence="1">
    <location>
        <begin position="37"/>
        <end position="61"/>
    </location>
</feature>
<dbReference type="AlphaFoldDB" id="A0AAN3A607"/>
<feature type="compositionally biased region" description="Polar residues" evidence="1">
    <location>
        <begin position="8"/>
        <end position="20"/>
    </location>
</feature>
<gene>
    <name evidence="2" type="ORF">BACOVA_03973</name>
</gene>